<dbReference type="AlphaFoldDB" id="A0A3B0XH82"/>
<dbReference type="NCBIfam" id="TIGR02612">
    <property type="entry name" value="mob_myst_A"/>
    <property type="match status" value="1"/>
</dbReference>
<dbReference type="CDD" id="cd00093">
    <property type="entry name" value="HTH_XRE"/>
    <property type="match status" value="1"/>
</dbReference>
<accession>A0A3B0XH82</accession>
<feature type="domain" description="HTH cro/C1-type" evidence="1">
    <location>
        <begin position="33"/>
        <end position="89"/>
    </location>
</feature>
<dbReference type="Gene3D" id="1.10.260.40">
    <property type="entry name" value="lambda repressor-like DNA-binding domains"/>
    <property type="match status" value="1"/>
</dbReference>
<dbReference type="InterPro" id="IPR013435">
    <property type="entry name" value="Mobile_mystery_prot_A"/>
</dbReference>
<sequence>MKWEKDLNIKQLNDTIGQYHILTNASLPANGWINAIRNSLGMSARSLGVRIGLSQPRIALIEKGEVDGSISIKTLEKAAQGLGCRVVIALVPEEGSLQRMRETQALKKARQINQYTELHMKLEDQETDEKFKEKSIQDMASEFLRKWPRDFWDDL</sequence>
<reference evidence="2" key="1">
    <citation type="submission" date="2018-06" db="EMBL/GenBank/DDBJ databases">
        <authorList>
            <person name="Zhirakovskaya E."/>
        </authorList>
    </citation>
    <scope>NUCLEOTIDE SEQUENCE</scope>
</reference>
<dbReference type="Pfam" id="PF01381">
    <property type="entry name" value="HTH_3"/>
    <property type="match status" value="1"/>
</dbReference>
<dbReference type="InterPro" id="IPR001387">
    <property type="entry name" value="Cro/C1-type_HTH"/>
</dbReference>
<proteinExistence type="predicted"/>
<dbReference type="PROSITE" id="PS50943">
    <property type="entry name" value="HTH_CROC1"/>
    <property type="match status" value="1"/>
</dbReference>
<dbReference type="InterPro" id="IPR010982">
    <property type="entry name" value="Lambda_DNA-bd_dom_sf"/>
</dbReference>
<dbReference type="EMBL" id="UOFF01000089">
    <property type="protein sequence ID" value="VAW55334.1"/>
    <property type="molecule type" value="Genomic_DNA"/>
</dbReference>
<name>A0A3B0XH82_9ZZZZ</name>
<dbReference type="GO" id="GO:0003677">
    <property type="term" value="F:DNA binding"/>
    <property type="evidence" value="ECO:0007669"/>
    <property type="project" value="InterPro"/>
</dbReference>
<organism evidence="2">
    <name type="scientific">hydrothermal vent metagenome</name>
    <dbReference type="NCBI Taxonomy" id="652676"/>
    <lineage>
        <taxon>unclassified sequences</taxon>
        <taxon>metagenomes</taxon>
        <taxon>ecological metagenomes</taxon>
    </lineage>
</organism>
<evidence type="ECO:0000259" key="1">
    <source>
        <dbReference type="PROSITE" id="PS50943"/>
    </source>
</evidence>
<dbReference type="SMART" id="SM00530">
    <property type="entry name" value="HTH_XRE"/>
    <property type="match status" value="1"/>
</dbReference>
<gene>
    <name evidence="2" type="ORF">MNBD_GAMMA07-1800</name>
</gene>
<dbReference type="SUPFAM" id="SSF47413">
    <property type="entry name" value="lambda repressor-like DNA-binding domains"/>
    <property type="match status" value="1"/>
</dbReference>
<evidence type="ECO:0000313" key="2">
    <source>
        <dbReference type="EMBL" id="VAW55334.1"/>
    </source>
</evidence>
<protein>
    <recommendedName>
        <fullName evidence="1">HTH cro/C1-type domain-containing protein</fullName>
    </recommendedName>
</protein>